<dbReference type="InterPro" id="IPR005546">
    <property type="entry name" value="Autotransporte_beta"/>
</dbReference>
<evidence type="ECO:0000259" key="3">
    <source>
        <dbReference type="PROSITE" id="PS51208"/>
    </source>
</evidence>
<dbReference type="SUPFAM" id="SSF103515">
    <property type="entry name" value="Autotransporter"/>
    <property type="match status" value="1"/>
</dbReference>
<comment type="caution">
    <text evidence="4">The sequence shown here is derived from an EMBL/GenBank/DDBJ whole genome shotgun (WGS) entry which is preliminary data.</text>
</comment>
<protein>
    <submittedName>
        <fullName evidence="4">Autotransporter domain-containing protein</fullName>
    </submittedName>
</protein>
<feature type="domain" description="Autotransporter" evidence="3">
    <location>
        <begin position="1280"/>
        <end position="1560"/>
    </location>
</feature>
<dbReference type="PANTHER" id="PTHR37494:SF1">
    <property type="entry name" value="STAPHYLOCOCCUS AUREUS SURFACE PROTEIN A"/>
    <property type="match status" value="1"/>
</dbReference>
<dbReference type="Gene3D" id="2.60.40.2810">
    <property type="match status" value="2"/>
</dbReference>
<evidence type="ECO:0000256" key="1">
    <source>
        <dbReference type="SAM" id="MobiDB-lite"/>
    </source>
</evidence>
<dbReference type="InterPro" id="IPR015919">
    <property type="entry name" value="Cadherin-like_sf"/>
</dbReference>
<dbReference type="Pfam" id="PF03797">
    <property type="entry name" value="Autotransporter"/>
    <property type="match status" value="1"/>
</dbReference>
<dbReference type="SMART" id="SM00429">
    <property type="entry name" value="IPT"/>
    <property type="match status" value="1"/>
</dbReference>
<evidence type="ECO:0000313" key="5">
    <source>
        <dbReference type="Proteomes" id="UP000628086"/>
    </source>
</evidence>
<dbReference type="InterPro" id="IPR014756">
    <property type="entry name" value="Ig_E-set"/>
</dbReference>
<dbReference type="SMART" id="SM00869">
    <property type="entry name" value="Autotransporter"/>
    <property type="match status" value="1"/>
</dbReference>
<feature type="region of interest" description="Disordered" evidence="1">
    <location>
        <begin position="1253"/>
        <end position="1276"/>
    </location>
</feature>
<reference evidence="4 5" key="1">
    <citation type="journal article" date="2020" name="Microorganisms">
        <title>Reliable Identification of Environmental Pseudomonas Isolates Using the rpoD Gene.</title>
        <authorList>
            <consortium name="The Broad Institute Genome Sequencing Platform"/>
            <person name="Girard L."/>
            <person name="Lood C."/>
            <person name="Rokni-Zadeh H."/>
            <person name="van Noort V."/>
            <person name="Lavigne R."/>
            <person name="De Mot R."/>
        </authorList>
    </citation>
    <scope>NUCLEOTIDE SEQUENCE [LARGE SCALE GENOMIC DNA]</scope>
    <source>
        <strain evidence="4 5">RW7P2</strain>
    </source>
</reference>
<dbReference type="SUPFAM" id="SSF49313">
    <property type="entry name" value="Cadherin-like"/>
    <property type="match status" value="6"/>
</dbReference>
<dbReference type="Proteomes" id="UP000628086">
    <property type="component" value="Unassembled WGS sequence"/>
</dbReference>
<dbReference type="Pfam" id="PF01833">
    <property type="entry name" value="TIG"/>
    <property type="match status" value="1"/>
</dbReference>
<name>A0ABR6V5T1_9PSED</name>
<dbReference type="PROSITE" id="PS51208">
    <property type="entry name" value="AUTOTRANSPORTER"/>
    <property type="match status" value="1"/>
</dbReference>
<feature type="signal peptide" evidence="2">
    <location>
        <begin position="1"/>
        <end position="34"/>
    </location>
</feature>
<dbReference type="InterPro" id="IPR002909">
    <property type="entry name" value="IPT_dom"/>
</dbReference>
<keyword evidence="5" id="KW-1185">Reference proteome</keyword>
<keyword evidence="2" id="KW-0732">Signal</keyword>
<dbReference type="Pfam" id="PF17963">
    <property type="entry name" value="Big_9"/>
    <property type="match status" value="4"/>
</dbReference>
<sequence length="1560" mass="155798">MMHSLAYHRAWLTRSFLLLWLSALALMMPAQAMAMTFSPAPGSNLGSFPAGQSLSIPLSVSGGVLPMTGWYECDVSVTYDPSLKCLPTGLTIAESTNSESTTINGTPNVAPGVYSFTLTVFDSFTPATVNYSITITGGPTVTSLSPTSGSTSGGTSVTISGTGFTSATGVAFGGNAATFSVNSDTSITATTPSGSAGTVPVVVTTAAGSSVINGNSQYTYVAPPIAGAVSATVAANSSSNPIPLNLSGGAATSVAVASQASHGTATASGTSITYTPTAGYSGPDSITYTASNAVGTSAPATISFTVSPPTLALSPATLPSGTAGTAYSSTLSASNGSAPYSFSLTSGALPPGLNLSGNTLGGTPSASGTFNFTVTATDSFGATGSQPYALSIAAPTLNLTPTSLSDASAGVPYTSTFNTTGGTAPYSYAIIAGSLPAGLALIGNALSGTATVSGTFTFTVTATDANSFTTSRSYTLTVASPTITVSPVSLSGGIAGVAYSATLGASGGTAPYTFAVTAGALPSGMTLSGDTLSGTPTADGTFNFTVTATDGNNFTGSRAYSLTIVQQPPVAGTVNLSVAANSTTNAVTLNLGGGPVSSVAVVSAASHGTATASGTSITYTPNAGYSGADSFTYTATGPGGTSAPGSVNISVGAPTLVITPGTFGGGIVGSAYSTPLSSVGGTAPYSYSVTAGSLPTGLVLSPAGVLGGTPTNSGSFNLTITATDAYGATGSQAYTLVIADQAPVAGAVSTTVAANSSTHAIPLALSGGPVSSVAISTAPSHGTAVVSGTAISYTPTAGFSGSDSFAYTATGPGGTSAPATVSLSVTAPTLALNLANLVDGTLGTAYSASLGASGGTAPYTYAISTGSLPAGLSLSPAGVLSGTPTSNGSFALTFTVSDAYGAVGSQAHTLVIADRAPIAGNSSATVAANSSANAISLALSGGAATSVTVTSAPAHGSAIASGLGIRYTPSAGYSGSDSFAYTANGPGGTSAPATVTVSVSAPTLDVEPSAGSVEGGTLGSAYRMSLRALGGMAPYRFTLSAGSLPTGLVLDSGSGVISGTPQSTGTHTLEVTVTDVNGAVGTFSFALSIAAQTVTVVSSNEALVPGQVASVDLTQGATGGPFLRARLLSLSPASAGSASLSGPFTLRFAPTTVFAGTAVATFSLENGNGGSATGTVTFTVQARPDPGQDAEVIGVLNAQSRAAERFASTQMDNFNRRLEQLHRPTCDRNAFNASVKHGREDVRLGDLGKALRDELQGNDAESDEQRRKERNSARTIDGECREAPLAFWTDGFINTGSNRARGAKDNSYTTYGLSAGVDYRLSPRTVVGMGVGYGTDRTDVGDHDTHSEGDALGLAAYLSTHPLSEVYVDALLGYNRIRFDSRRYVTSDPSNGYAHGSRDADQWYASLTASYEYRAGALSLAPYARVNGSVTTLDDYRERGGGIYGLSYDEQHQRTFTSFLGLRGAYDIQTRAGVLTPRVGLAWGHNFSHSDDYRMRYTDQGDDGVLYRLSPDPMDSNFIDLDTGLELSLGRSWRLGLSYKTALGSDERNEMFRIGLDGRF</sequence>
<dbReference type="Gene3D" id="2.60.40.10">
    <property type="entry name" value="Immunoglobulins"/>
    <property type="match status" value="8"/>
</dbReference>
<dbReference type="Gene3D" id="2.40.128.130">
    <property type="entry name" value="Autotransporter beta-domain"/>
    <property type="match status" value="1"/>
</dbReference>
<evidence type="ECO:0000256" key="2">
    <source>
        <dbReference type="SAM" id="SignalP"/>
    </source>
</evidence>
<dbReference type="InterPro" id="IPR036709">
    <property type="entry name" value="Autotransporte_beta_dom_sf"/>
</dbReference>
<dbReference type="SUPFAM" id="SSF81296">
    <property type="entry name" value="E set domains"/>
    <property type="match status" value="1"/>
</dbReference>
<dbReference type="CDD" id="cd00102">
    <property type="entry name" value="IPT"/>
    <property type="match status" value="1"/>
</dbReference>
<dbReference type="RefSeq" id="WP_186598592.1">
    <property type="nucleotide sequence ID" value="NZ_JABWRR010000001.1"/>
</dbReference>
<evidence type="ECO:0000313" key="4">
    <source>
        <dbReference type="EMBL" id="MBC3475848.1"/>
    </source>
</evidence>
<organism evidence="4 5">
    <name type="scientific">Pseudomonas taiwanensis</name>
    <dbReference type="NCBI Taxonomy" id="470150"/>
    <lineage>
        <taxon>Bacteria</taxon>
        <taxon>Pseudomonadati</taxon>
        <taxon>Pseudomonadota</taxon>
        <taxon>Gammaproteobacteria</taxon>
        <taxon>Pseudomonadales</taxon>
        <taxon>Pseudomonadaceae</taxon>
        <taxon>Pseudomonas</taxon>
    </lineage>
</organism>
<proteinExistence type="predicted"/>
<dbReference type="Gene3D" id="2.60.40.3440">
    <property type="match status" value="2"/>
</dbReference>
<feature type="compositionally biased region" description="Basic and acidic residues" evidence="1">
    <location>
        <begin position="1263"/>
        <end position="1276"/>
    </location>
</feature>
<dbReference type="Pfam" id="PF05345">
    <property type="entry name" value="He_PIG"/>
    <property type="match status" value="7"/>
</dbReference>
<dbReference type="InterPro" id="IPR013783">
    <property type="entry name" value="Ig-like_fold"/>
</dbReference>
<dbReference type="PANTHER" id="PTHR37494">
    <property type="entry name" value="HEMAGGLUTININ"/>
    <property type="match status" value="1"/>
</dbReference>
<accession>A0ABR6V5T1</accession>
<feature type="chain" id="PRO_5046895384" evidence="2">
    <location>
        <begin position="35"/>
        <end position="1560"/>
    </location>
</feature>
<dbReference type="EMBL" id="JABWRS010000005">
    <property type="protein sequence ID" value="MBC3475848.1"/>
    <property type="molecule type" value="Genomic_DNA"/>
</dbReference>
<gene>
    <name evidence="4" type="ORF">HU747_09585</name>
</gene>